<accession>A0A2G8JPZ4</accession>
<name>A0A2G8JPZ4_STIJA</name>
<gene>
    <name evidence="2" type="ORF">BSL78_25378</name>
</gene>
<dbReference type="EMBL" id="MRZV01001451">
    <property type="protein sequence ID" value="PIK37780.1"/>
    <property type="molecule type" value="Genomic_DNA"/>
</dbReference>
<proteinExistence type="predicted"/>
<organism evidence="2 3">
    <name type="scientific">Stichopus japonicus</name>
    <name type="common">Sea cucumber</name>
    <dbReference type="NCBI Taxonomy" id="307972"/>
    <lineage>
        <taxon>Eukaryota</taxon>
        <taxon>Metazoa</taxon>
        <taxon>Echinodermata</taxon>
        <taxon>Eleutherozoa</taxon>
        <taxon>Echinozoa</taxon>
        <taxon>Holothuroidea</taxon>
        <taxon>Aspidochirotacea</taxon>
        <taxon>Aspidochirotida</taxon>
        <taxon>Stichopodidae</taxon>
        <taxon>Apostichopus</taxon>
    </lineage>
</organism>
<feature type="region of interest" description="Disordered" evidence="1">
    <location>
        <begin position="1"/>
        <end position="33"/>
    </location>
</feature>
<comment type="caution">
    <text evidence="2">The sequence shown here is derived from an EMBL/GenBank/DDBJ whole genome shotgun (WGS) entry which is preliminary data.</text>
</comment>
<keyword evidence="3" id="KW-1185">Reference proteome</keyword>
<feature type="compositionally biased region" description="Polar residues" evidence="1">
    <location>
        <begin position="8"/>
        <end position="24"/>
    </location>
</feature>
<evidence type="ECO:0000313" key="3">
    <source>
        <dbReference type="Proteomes" id="UP000230750"/>
    </source>
</evidence>
<protein>
    <submittedName>
        <fullName evidence="2">Uncharacterized protein</fullName>
    </submittedName>
</protein>
<dbReference type="Proteomes" id="UP000230750">
    <property type="component" value="Unassembled WGS sequence"/>
</dbReference>
<evidence type="ECO:0000256" key="1">
    <source>
        <dbReference type="SAM" id="MobiDB-lite"/>
    </source>
</evidence>
<dbReference type="AlphaFoldDB" id="A0A2G8JPZ4"/>
<sequence length="119" mass="13513">MFFAETKNAVQESQSPEKLPQTDSPKVEEAFDSEEQTELSKLVPLMESRIKVNLLAVMKHLSHNKGHAEKLEPFKKIYGSFLGKTHSVEESDEVNADRIRTLLEIVNKIEAIVRSHPLT</sequence>
<evidence type="ECO:0000313" key="2">
    <source>
        <dbReference type="EMBL" id="PIK37780.1"/>
    </source>
</evidence>
<reference evidence="2 3" key="1">
    <citation type="journal article" date="2017" name="PLoS Biol.">
        <title>The sea cucumber genome provides insights into morphological evolution and visceral regeneration.</title>
        <authorList>
            <person name="Zhang X."/>
            <person name="Sun L."/>
            <person name="Yuan J."/>
            <person name="Sun Y."/>
            <person name="Gao Y."/>
            <person name="Zhang L."/>
            <person name="Li S."/>
            <person name="Dai H."/>
            <person name="Hamel J.F."/>
            <person name="Liu C."/>
            <person name="Yu Y."/>
            <person name="Liu S."/>
            <person name="Lin W."/>
            <person name="Guo K."/>
            <person name="Jin S."/>
            <person name="Xu P."/>
            <person name="Storey K.B."/>
            <person name="Huan P."/>
            <person name="Zhang T."/>
            <person name="Zhou Y."/>
            <person name="Zhang J."/>
            <person name="Lin C."/>
            <person name="Li X."/>
            <person name="Xing L."/>
            <person name="Huo D."/>
            <person name="Sun M."/>
            <person name="Wang L."/>
            <person name="Mercier A."/>
            <person name="Li F."/>
            <person name="Yang H."/>
            <person name="Xiang J."/>
        </authorList>
    </citation>
    <scope>NUCLEOTIDE SEQUENCE [LARGE SCALE GENOMIC DNA]</scope>
    <source>
        <strain evidence="2">Shaxun</strain>
        <tissue evidence="2">Muscle</tissue>
    </source>
</reference>